<evidence type="ECO:0000256" key="2">
    <source>
        <dbReference type="SAM" id="SignalP"/>
    </source>
</evidence>
<keyword evidence="2" id="KW-0732">Signal</keyword>
<dbReference type="SMART" id="SM01236">
    <property type="entry name" value="Haem_oxygenase_2"/>
    <property type="match status" value="1"/>
</dbReference>
<dbReference type="STRING" id="1047168.A0A0F4GQC3"/>
<comment type="caution">
    <text evidence="3">The sequence shown here is derived from an EMBL/GenBank/DDBJ whole genome shotgun (WGS) entry which is preliminary data.</text>
</comment>
<evidence type="ECO:0000313" key="3">
    <source>
        <dbReference type="EMBL" id="KJX98405.1"/>
    </source>
</evidence>
<sequence>MFYLSVGLLLTVISLSWYGRRLRKSPACQKKKDRPAQNKVDSPDGRPHREAASSSKAVLFDPEQVRKLYHCLHNLETNTGILSVAKDVLTGSLKEADHFNHTTSVTDGIHIIGSYTPYALRIWLENEDAMVMKEFEKYSTRRANGGSRELLLGREDATAWLRAQAPLRFVDGSWLGHISRVQMPWAHAGVVRQLWQILSEELGDGDSQKHHTRLFAQLLRSFAPDVPDAPSPDFLDRRHGATNEKIWRSAVLQLIISLFQESFLPQILGFNLNFERISLEMLKAMIELRELKLDPTYFMLHVCIDNAASGHTAVALDAVCSYLAGIREQHGHDAEQQAWRKIQAGYALSDGKWHEKPPLDAKAFEHLQHSVAAIFESKAKAGSSAHLMCRGGIKGQRITDWLDLNHIGSSAWWARLVQSLGESRAWIVPGDSERSRFVKELSWGGRMFGAFTETECHEVRRWVAALPLRSSRPGTIRSVPIPDVDVATYHVAPYMRIDRALHTLETHRGRILATPADPSATEWIYDIDVAGLEHFQFLGAIWFSHFCLLEKFIALPSRCGDPLSALVLRVLRAQDGISLSDHHTDQRYTATPTGPDEGLIFNLGHQILHFHGLQPAASLSDQISGQPCADLAETMFSVAAAPVQCRGMLLGMASAFISLHSAIAASSILDAHSRSQLYRVVDVEETELLSCLLMLAESQRQEFAKGFEFIRIQLSTLFKVEAGHESH</sequence>
<dbReference type="OrthoDB" id="10057598at2759"/>
<gene>
    <name evidence="3" type="ORF">TI39_contig412g00016</name>
</gene>
<dbReference type="AlphaFoldDB" id="A0A0F4GQC3"/>
<reference evidence="3 4" key="1">
    <citation type="submission" date="2015-03" db="EMBL/GenBank/DDBJ databases">
        <title>RNA-seq based gene annotation and comparative genomics of four Zymoseptoria species reveal species-specific pathogenicity related genes and transposable element activity.</title>
        <authorList>
            <person name="Grandaubert J."/>
            <person name="Bhattacharyya A."/>
            <person name="Stukenbrock E.H."/>
        </authorList>
    </citation>
    <scope>NUCLEOTIDE SEQUENCE [LARGE SCALE GENOMIC DNA]</scope>
    <source>
        <strain evidence="3 4">Zb18110</strain>
    </source>
</reference>
<feature type="chain" id="PRO_5002469026" evidence="2">
    <location>
        <begin position="17"/>
        <end position="727"/>
    </location>
</feature>
<feature type="signal peptide" evidence="2">
    <location>
        <begin position="1"/>
        <end position="16"/>
    </location>
</feature>
<evidence type="ECO:0000313" key="4">
    <source>
        <dbReference type="Proteomes" id="UP000033647"/>
    </source>
</evidence>
<evidence type="ECO:0000256" key="1">
    <source>
        <dbReference type="SAM" id="MobiDB-lite"/>
    </source>
</evidence>
<dbReference type="InterPro" id="IPR016084">
    <property type="entry name" value="Haem_Oase-like_multi-hlx"/>
</dbReference>
<proteinExistence type="predicted"/>
<dbReference type="EMBL" id="LAFY01000404">
    <property type="protein sequence ID" value="KJX98405.1"/>
    <property type="molecule type" value="Genomic_DNA"/>
</dbReference>
<feature type="region of interest" description="Disordered" evidence="1">
    <location>
        <begin position="26"/>
        <end position="56"/>
    </location>
</feature>
<feature type="compositionally biased region" description="Basic and acidic residues" evidence="1">
    <location>
        <begin position="41"/>
        <end position="51"/>
    </location>
</feature>
<dbReference type="Gene3D" id="1.20.910.10">
    <property type="entry name" value="Heme oxygenase-like"/>
    <property type="match status" value="1"/>
</dbReference>
<dbReference type="Proteomes" id="UP000033647">
    <property type="component" value="Unassembled WGS sequence"/>
</dbReference>
<name>A0A0F4GQC3_9PEZI</name>
<accession>A0A0F4GQC3</accession>
<keyword evidence="4" id="KW-1185">Reference proteome</keyword>
<organism evidence="3 4">
    <name type="scientific">Zymoseptoria brevis</name>
    <dbReference type="NCBI Taxonomy" id="1047168"/>
    <lineage>
        <taxon>Eukaryota</taxon>
        <taxon>Fungi</taxon>
        <taxon>Dikarya</taxon>
        <taxon>Ascomycota</taxon>
        <taxon>Pezizomycotina</taxon>
        <taxon>Dothideomycetes</taxon>
        <taxon>Dothideomycetidae</taxon>
        <taxon>Mycosphaerellales</taxon>
        <taxon>Mycosphaerellaceae</taxon>
        <taxon>Zymoseptoria</taxon>
    </lineage>
</organism>
<dbReference type="Pfam" id="PF14518">
    <property type="entry name" value="Haem_oxygenas_2"/>
    <property type="match status" value="1"/>
</dbReference>
<protein>
    <submittedName>
        <fullName evidence="3">ABC transporter with duplicated ATPase domains like protein</fullName>
    </submittedName>
</protein>